<dbReference type="RefSeq" id="WP_126756474.1">
    <property type="nucleotide sequence ID" value="NZ_PIPQ01000001.1"/>
</dbReference>
<sequence>MEYWIYITGGLAVLTNFIAYRAGTINKYRVIAALALAFLSLHFFLQEALAGAIGIGIGAIRNLVAVRYTNRLVLVVFVAATLGFCLWEWLYLHNPVSLFIAYASALIFTVGAIVLTHVQAIRRWFIVAELLGLLYAFIVGSGLGMLFNLSNLTSIVTKMRSEQQSKTE</sequence>
<feature type="transmembrane region" description="Helical" evidence="1">
    <location>
        <begin position="72"/>
        <end position="92"/>
    </location>
</feature>
<feature type="transmembrane region" description="Helical" evidence="1">
    <location>
        <begin position="6"/>
        <end position="23"/>
    </location>
</feature>
<evidence type="ECO:0000256" key="1">
    <source>
        <dbReference type="SAM" id="Phobius"/>
    </source>
</evidence>
<keyword evidence="1" id="KW-1133">Transmembrane helix</keyword>
<feature type="transmembrane region" description="Helical" evidence="1">
    <location>
        <begin position="124"/>
        <end position="149"/>
    </location>
</feature>
<evidence type="ECO:0000313" key="3">
    <source>
        <dbReference type="Proteomes" id="UP000286976"/>
    </source>
</evidence>
<keyword evidence="3" id="KW-1185">Reference proteome</keyword>
<feature type="transmembrane region" description="Helical" evidence="1">
    <location>
        <begin position="30"/>
        <end position="60"/>
    </location>
</feature>
<keyword evidence="1" id="KW-0472">Membrane</keyword>
<dbReference type="AlphaFoldDB" id="A0A432X9U0"/>
<dbReference type="Pfam" id="PF10688">
    <property type="entry name" value="Imp-YgjV"/>
    <property type="match status" value="1"/>
</dbReference>
<proteinExistence type="predicted"/>
<comment type="caution">
    <text evidence="2">The sequence shown here is derived from an EMBL/GenBank/DDBJ whole genome shotgun (WGS) entry which is preliminary data.</text>
</comment>
<dbReference type="EMBL" id="PIPQ01000001">
    <property type="protein sequence ID" value="RUO44076.1"/>
    <property type="molecule type" value="Genomic_DNA"/>
</dbReference>
<gene>
    <name evidence="2" type="ORF">CWE15_02565</name>
</gene>
<protein>
    <recommendedName>
        <fullName evidence="4">YgjV family protein</fullName>
    </recommendedName>
</protein>
<dbReference type="OrthoDB" id="6240152at2"/>
<dbReference type="InterPro" id="IPR019629">
    <property type="entry name" value="Uncharacterised_HI1736/YgjV"/>
</dbReference>
<reference evidence="2 3" key="1">
    <citation type="journal article" date="2011" name="Front. Microbiol.">
        <title>Genomic signatures of strain selection and enhancement in Bacillus atrophaeus var. globigii, a historical biowarfare simulant.</title>
        <authorList>
            <person name="Gibbons H.S."/>
            <person name="Broomall S.M."/>
            <person name="McNew L.A."/>
            <person name="Daligault H."/>
            <person name="Chapman C."/>
            <person name="Bruce D."/>
            <person name="Karavis M."/>
            <person name="Krepps M."/>
            <person name="McGregor P.A."/>
            <person name="Hong C."/>
            <person name="Park K.H."/>
            <person name="Akmal A."/>
            <person name="Feldman A."/>
            <person name="Lin J.S."/>
            <person name="Chang W.E."/>
            <person name="Higgs B.W."/>
            <person name="Demirev P."/>
            <person name="Lindquist J."/>
            <person name="Liem A."/>
            <person name="Fochler E."/>
            <person name="Read T.D."/>
            <person name="Tapia R."/>
            <person name="Johnson S."/>
            <person name="Bishop-Lilly K.A."/>
            <person name="Detter C."/>
            <person name="Han C."/>
            <person name="Sozhamannan S."/>
            <person name="Rosenzweig C.N."/>
            <person name="Skowronski E.W."/>
        </authorList>
    </citation>
    <scope>NUCLEOTIDE SEQUENCE [LARGE SCALE GENOMIC DNA]</scope>
    <source>
        <strain evidence="2 3">AIT1</strain>
    </source>
</reference>
<organism evidence="2 3">
    <name type="scientific">Aliidiomarina taiwanensis</name>
    <dbReference type="NCBI Taxonomy" id="946228"/>
    <lineage>
        <taxon>Bacteria</taxon>
        <taxon>Pseudomonadati</taxon>
        <taxon>Pseudomonadota</taxon>
        <taxon>Gammaproteobacteria</taxon>
        <taxon>Alteromonadales</taxon>
        <taxon>Idiomarinaceae</taxon>
        <taxon>Aliidiomarina</taxon>
    </lineage>
</organism>
<name>A0A432X9U0_9GAMM</name>
<keyword evidence="1" id="KW-0812">Transmembrane</keyword>
<evidence type="ECO:0008006" key="4">
    <source>
        <dbReference type="Google" id="ProtNLM"/>
    </source>
</evidence>
<dbReference type="Proteomes" id="UP000286976">
    <property type="component" value="Unassembled WGS sequence"/>
</dbReference>
<evidence type="ECO:0000313" key="2">
    <source>
        <dbReference type="EMBL" id="RUO44076.1"/>
    </source>
</evidence>
<accession>A0A432X9U0</accession>
<feature type="transmembrane region" description="Helical" evidence="1">
    <location>
        <begin position="99"/>
        <end position="118"/>
    </location>
</feature>